<keyword evidence="5" id="KW-0949">S-adenosyl-L-methionine</keyword>
<name>A0A1T4RAM9_9BACT</name>
<comment type="catalytic activity">
    <reaction evidence="6">
        <text>a 2'-deoxyadenosine in DNA + S-adenosyl-L-methionine = an N(6)-methyl-2'-deoxyadenosine in DNA + S-adenosyl-L-homocysteine + H(+)</text>
        <dbReference type="Rhea" id="RHEA:15197"/>
        <dbReference type="Rhea" id="RHEA-COMP:12418"/>
        <dbReference type="Rhea" id="RHEA-COMP:12419"/>
        <dbReference type="ChEBI" id="CHEBI:15378"/>
        <dbReference type="ChEBI" id="CHEBI:57856"/>
        <dbReference type="ChEBI" id="CHEBI:59789"/>
        <dbReference type="ChEBI" id="CHEBI:90615"/>
        <dbReference type="ChEBI" id="CHEBI:90616"/>
        <dbReference type="EC" id="2.1.1.72"/>
    </reaction>
</comment>
<dbReference type="Gene3D" id="3.40.50.150">
    <property type="entry name" value="Vaccinia Virus protein VP39"/>
    <property type="match status" value="1"/>
</dbReference>
<dbReference type="PRINTS" id="PR00506">
    <property type="entry name" value="D21N6MTFRASE"/>
</dbReference>
<dbReference type="Pfam" id="PF01555">
    <property type="entry name" value="N6_N4_Mtase"/>
    <property type="match status" value="1"/>
</dbReference>
<dbReference type="SUPFAM" id="SSF53335">
    <property type="entry name" value="S-adenosyl-L-methionine-dependent methyltransferases"/>
    <property type="match status" value="1"/>
</dbReference>
<gene>
    <name evidence="8" type="ORF">SAMN02745108_02630</name>
</gene>
<dbReference type="GO" id="GO:0032259">
    <property type="term" value="P:methylation"/>
    <property type="evidence" value="ECO:0007669"/>
    <property type="project" value="UniProtKB-KW"/>
</dbReference>
<dbReference type="GO" id="GO:0009007">
    <property type="term" value="F:site-specific DNA-methyltransferase (adenine-specific) activity"/>
    <property type="evidence" value="ECO:0007669"/>
    <property type="project" value="UniProtKB-EC"/>
</dbReference>
<evidence type="ECO:0000256" key="1">
    <source>
        <dbReference type="ARBA" id="ARBA00006594"/>
    </source>
</evidence>
<comment type="similarity">
    <text evidence="1">Belongs to the N(4)/N(6)-methyltransferase family.</text>
</comment>
<evidence type="ECO:0000256" key="6">
    <source>
        <dbReference type="ARBA" id="ARBA00047942"/>
    </source>
</evidence>
<sequence length="805" mass="90046">MEKMKFETPDMAQMNVEKIAALFPNCVTESKTKDGKLKKAVNFDALKQMLGESVAEGDESYEFTWVGKRDAMVEAAKPIRKTLRPCVEESKNFDTTENLYIEGDNLEALKLLQEGYLGKVKMIYIDPPYNTGNDFIYKDDFRMDSAKYAEESGAVDDEGNRMVQNSDSNGRFHSDWCSMIYSRLLLARNLLTDDGVMFISIDDNEQANLKKICDEVFGGDCFVGDIAWQRTYSTRNDSKGLVREIEHILSYSRQQDWMPNALPRTAEMNAMYKNPDNDRALWRTDNPYAPGAVTHQGMVYAIQHPFTGEFLYPSNGRCWTFGQDLMLEFMKGWCDYELRDIQDEAKRAEVCGVSISEVRKNVMSIVLSESLEISKEKAKKVLEKGPWPKFYFTKNGLGGIARKTYLDDVGGKLPTNFWSFEDAGHTDEAKKEILALFDGKAPFDTPKPTRLLDRILTIATDKDSVILDFFSGSATTAHSVFKKNAEDGGNRKFILVQVPEETKSPTYKTICEIGKERIRRAGDQILELSLQNLEKEGIVEKYARELPEIRSLEEVYGSSGIGLCLGEEVAEGGNIRSVGSNSQGCGVDSVEHSGGAVSREQGVCPVFENSKGITSGTGNTIVDLRTLKILNENGYRIKLEALGRNQQNDLFADKAFDIKGLSSKLSVLNSDRGFRVLKIDDSNMKDIYYSAGEISQQDLVEQISNIKDGRTDMDILFGCLVDWGVPLSLPIKTETIENLQVYNVNDGDLVACFANDIPEAAIRQIAAAKPLRAVFRDSSFKSDSAKINVTEIFKTISPNTTVKVV</sequence>
<feature type="domain" description="DNA methylase N-4/N-6" evidence="7">
    <location>
        <begin position="120"/>
        <end position="484"/>
    </location>
</feature>
<accession>A0A1T4RAM9</accession>
<dbReference type="PIRSF" id="PIRSF015855">
    <property type="entry name" value="TypeIII_Mtase_mKpnI"/>
    <property type="match status" value="1"/>
</dbReference>
<reference evidence="8 9" key="1">
    <citation type="submission" date="2017-02" db="EMBL/GenBank/DDBJ databases">
        <authorList>
            <person name="Peterson S.W."/>
        </authorList>
    </citation>
    <scope>NUCLEOTIDE SEQUENCE [LARGE SCALE GENOMIC DNA]</scope>
    <source>
        <strain evidence="8 9">ATCC 43854</strain>
    </source>
</reference>
<protein>
    <recommendedName>
        <fullName evidence="2">site-specific DNA-methyltransferase (adenine-specific)</fullName>
        <ecNumber evidence="2">2.1.1.72</ecNumber>
    </recommendedName>
</protein>
<keyword evidence="3 8" id="KW-0489">Methyltransferase</keyword>
<dbReference type="STRING" id="28122.SAMN02745108_02630"/>
<dbReference type="InterPro" id="IPR002052">
    <property type="entry name" value="DNA_methylase_N6_adenine_CS"/>
</dbReference>
<dbReference type="InterPro" id="IPR002295">
    <property type="entry name" value="N4/N6-MTase_EcoPI_Mod-like"/>
</dbReference>
<dbReference type="InterPro" id="IPR029063">
    <property type="entry name" value="SAM-dependent_MTases_sf"/>
</dbReference>
<dbReference type="EMBL" id="FUWU01000067">
    <property type="protein sequence ID" value="SKA13023.1"/>
    <property type="molecule type" value="Genomic_DNA"/>
</dbReference>
<dbReference type="PROSITE" id="PS00092">
    <property type="entry name" value="N6_MTASE"/>
    <property type="match status" value="1"/>
</dbReference>
<dbReference type="GO" id="GO:0003677">
    <property type="term" value="F:DNA binding"/>
    <property type="evidence" value="ECO:0007669"/>
    <property type="project" value="InterPro"/>
</dbReference>
<evidence type="ECO:0000313" key="8">
    <source>
        <dbReference type="EMBL" id="SKA13023.1"/>
    </source>
</evidence>
<dbReference type="AlphaFoldDB" id="A0A1T4RAM9"/>
<dbReference type="InterPro" id="IPR002941">
    <property type="entry name" value="DNA_methylase_N4/N6"/>
</dbReference>
<evidence type="ECO:0000256" key="4">
    <source>
        <dbReference type="ARBA" id="ARBA00022679"/>
    </source>
</evidence>
<evidence type="ECO:0000256" key="3">
    <source>
        <dbReference type="ARBA" id="ARBA00022603"/>
    </source>
</evidence>
<dbReference type="GO" id="GO:0008170">
    <property type="term" value="F:N-methyltransferase activity"/>
    <property type="evidence" value="ECO:0007669"/>
    <property type="project" value="InterPro"/>
</dbReference>
<evidence type="ECO:0000259" key="7">
    <source>
        <dbReference type="Pfam" id="PF01555"/>
    </source>
</evidence>
<organism evidence="8 9">
    <name type="scientific">Fibrobacter intestinalis</name>
    <dbReference type="NCBI Taxonomy" id="28122"/>
    <lineage>
        <taxon>Bacteria</taxon>
        <taxon>Pseudomonadati</taxon>
        <taxon>Fibrobacterota</taxon>
        <taxon>Fibrobacteria</taxon>
        <taxon>Fibrobacterales</taxon>
        <taxon>Fibrobacteraceae</taxon>
        <taxon>Fibrobacter</taxon>
    </lineage>
</organism>
<keyword evidence="4" id="KW-0808">Transferase</keyword>
<evidence type="ECO:0000256" key="5">
    <source>
        <dbReference type="ARBA" id="ARBA00022691"/>
    </source>
</evidence>
<proteinExistence type="inferred from homology"/>
<dbReference type="Proteomes" id="UP000190449">
    <property type="component" value="Unassembled WGS sequence"/>
</dbReference>
<evidence type="ECO:0000256" key="2">
    <source>
        <dbReference type="ARBA" id="ARBA00011900"/>
    </source>
</evidence>
<dbReference type="EC" id="2.1.1.72" evidence="2"/>
<evidence type="ECO:0000313" key="9">
    <source>
        <dbReference type="Proteomes" id="UP000190449"/>
    </source>
</evidence>